<proteinExistence type="predicted"/>
<dbReference type="Proteomes" id="UP001177003">
    <property type="component" value="Chromosome 5"/>
</dbReference>
<reference evidence="2" key="1">
    <citation type="submission" date="2023-04" db="EMBL/GenBank/DDBJ databases">
        <authorList>
            <person name="Vijverberg K."/>
            <person name="Xiong W."/>
            <person name="Schranz E."/>
        </authorList>
    </citation>
    <scope>NUCLEOTIDE SEQUENCE</scope>
</reference>
<dbReference type="EMBL" id="OX465081">
    <property type="protein sequence ID" value="CAI9287854.1"/>
    <property type="molecule type" value="Genomic_DNA"/>
</dbReference>
<keyword evidence="3" id="KW-1185">Reference proteome</keyword>
<dbReference type="AlphaFoldDB" id="A0AA35Z901"/>
<sequence length="208" mass="23723">MVSDDSGEAFYSESGHGYEDSGDDSDDSEYNVDESNIQFDVDVDMSEFHNDVDVYEHGILNNNSKDEGIDMVDDELEVIATDDYQFAGFHEDDRKRLIKELSKSSTCSHGEVHVKPFQIGQVFKTKRDVKNYMNSHFVATRRSLYLAKNDKIRIRVKCKGVVRLRSVHEVIFIASFPHLQATILESEAIGCREGCNGRATVERRRDDD</sequence>
<feature type="region of interest" description="Disordered" evidence="1">
    <location>
        <begin position="1"/>
        <end position="32"/>
    </location>
</feature>
<evidence type="ECO:0000313" key="3">
    <source>
        <dbReference type="Proteomes" id="UP001177003"/>
    </source>
</evidence>
<name>A0AA35Z901_LACSI</name>
<organism evidence="2 3">
    <name type="scientific">Lactuca saligna</name>
    <name type="common">Willowleaf lettuce</name>
    <dbReference type="NCBI Taxonomy" id="75948"/>
    <lineage>
        <taxon>Eukaryota</taxon>
        <taxon>Viridiplantae</taxon>
        <taxon>Streptophyta</taxon>
        <taxon>Embryophyta</taxon>
        <taxon>Tracheophyta</taxon>
        <taxon>Spermatophyta</taxon>
        <taxon>Magnoliopsida</taxon>
        <taxon>eudicotyledons</taxon>
        <taxon>Gunneridae</taxon>
        <taxon>Pentapetalae</taxon>
        <taxon>asterids</taxon>
        <taxon>campanulids</taxon>
        <taxon>Asterales</taxon>
        <taxon>Asteraceae</taxon>
        <taxon>Cichorioideae</taxon>
        <taxon>Cichorieae</taxon>
        <taxon>Lactucinae</taxon>
        <taxon>Lactuca</taxon>
    </lineage>
</organism>
<protein>
    <recommendedName>
        <fullName evidence="4">Transposase MuDR plant domain-containing protein</fullName>
    </recommendedName>
</protein>
<evidence type="ECO:0008006" key="4">
    <source>
        <dbReference type="Google" id="ProtNLM"/>
    </source>
</evidence>
<gene>
    <name evidence="2" type="ORF">LSALG_LOCUS27191</name>
</gene>
<accession>A0AA35Z901</accession>
<feature type="compositionally biased region" description="Acidic residues" evidence="1">
    <location>
        <begin position="20"/>
        <end position="32"/>
    </location>
</feature>
<evidence type="ECO:0000313" key="2">
    <source>
        <dbReference type="EMBL" id="CAI9287854.1"/>
    </source>
</evidence>
<evidence type="ECO:0000256" key="1">
    <source>
        <dbReference type="SAM" id="MobiDB-lite"/>
    </source>
</evidence>